<dbReference type="EMBL" id="CBTJ020000114">
    <property type="protein sequence ID" value="CDI04686.1"/>
    <property type="molecule type" value="Genomic_DNA"/>
</dbReference>
<keyword evidence="2" id="KW-0378">Hydrolase</keyword>
<proteinExistence type="predicted"/>
<reference evidence="2" key="2">
    <citation type="submission" date="2014-03" db="EMBL/GenBank/DDBJ databases">
        <title>Candidatus Competibacter-lineage genomes retrieved from metagenomes reveal functional metabolic diversity.</title>
        <authorList>
            <person name="McIlroy S.J."/>
            <person name="Albertsen M."/>
            <person name="Andresen E.K."/>
            <person name="Saunders A.M."/>
            <person name="Kristiansen R."/>
            <person name="Stokholm-Bjerregaard M."/>
            <person name="Nielsen K.L."/>
            <person name="Nielsen P.H."/>
        </authorList>
    </citation>
    <scope>NUCLEOTIDE SEQUENCE</scope>
    <source>
        <strain evidence="2">Run_A_D11</strain>
    </source>
</reference>
<feature type="compositionally biased region" description="Acidic residues" evidence="1">
    <location>
        <begin position="136"/>
        <end position="148"/>
    </location>
</feature>
<feature type="region of interest" description="Disordered" evidence="1">
    <location>
        <begin position="136"/>
        <end position="183"/>
    </location>
</feature>
<evidence type="ECO:0000313" key="2">
    <source>
        <dbReference type="EMBL" id="CDI04686.1"/>
    </source>
</evidence>
<dbReference type="OrthoDB" id="9774462at2"/>
<dbReference type="RefSeq" id="WP_053085456.1">
    <property type="nucleotide sequence ID" value="NZ_CBTJ020000114.1"/>
</dbReference>
<keyword evidence="3" id="KW-1185">Reference proteome</keyword>
<keyword evidence="2" id="KW-0067">ATP-binding</keyword>
<comment type="caution">
    <text evidence="2">The sequence shown here is derived from an EMBL/GenBank/DDBJ whole genome shotgun (WGS) entry which is preliminary data.</text>
</comment>
<protein>
    <submittedName>
        <fullName evidence="2">DEAD/DEAH box helicase domain protein</fullName>
    </submittedName>
</protein>
<name>W6M9I5_9GAMM</name>
<organism evidence="2 3">
    <name type="scientific">Candidatus Competibacter denitrificans Run_A_D11</name>
    <dbReference type="NCBI Taxonomy" id="1400863"/>
    <lineage>
        <taxon>Bacteria</taxon>
        <taxon>Pseudomonadati</taxon>
        <taxon>Pseudomonadota</taxon>
        <taxon>Gammaproteobacteria</taxon>
        <taxon>Candidatus Competibacteraceae</taxon>
        <taxon>Candidatus Competibacter</taxon>
    </lineage>
</organism>
<accession>W6M9I5</accession>
<sequence>MSRIIAAITAPVAERRDAEAAALRREVETALVVGAALPDGIPGALWLRTHRFIRGGWHFHRCIDPVCGQLYPMGEEHCACGKPTAPLYLCRSCGADALRFQGDPDTPTTQPLEPHTGRDDANEWLLYRHESSLIDEEADDSPLDDGDEPAASPAAKIKTKRKTAQRQDQLRHRPVLTGSFDPATQQFSTAPRRYAVPCILAPARTRCMICGATAGSRSVLSPVALGTSAAVRVLAEGLVEGLAEQHQNQDRADPKERLLIFADSRQDAAHQARFITYAGRYDRMRRRLMLALNRAGGALNLSEAVQKLMALGVEYRDNRYIDTNDTLEYLLESVRKKAQVWEEAPLLHDLAITAGYRATVFSLGLVGVRYENLERYIHEQGGGLAQQFGITPRHYARTAPAYQSLSAGRRAPQRSLVAAPAAIPHQ</sequence>
<evidence type="ECO:0000313" key="3">
    <source>
        <dbReference type="Proteomes" id="UP000035760"/>
    </source>
</evidence>
<keyword evidence="2" id="KW-0547">Nucleotide-binding</keyword>
<dbReference type="AlphaFoldDB" id="W6M9I5"/>
<gene>
    <name evidence="2" type="ORF">BN873_p20066</name>
</gene>
<dbReference type="GO" id="GO:0004386">
    <property type="term" value="F:helicase activity"/>
    <property type="evidence" value="ECO:0007669"/>
    <property type="project" value="UniProtKB-KW"/>
</dbReference>
<feature type="region of interest" description="Disordered" evidence="1">
    <location>
        <begin position="101"/>
        <end position="121"/>
    </location>
</feature>
<evidence type="ECO:0000256" key="1">
    <source>
        <dbReference type="SAM" id="MobiDB-lite"/>
    </source>
</evidence>
<dbReference type="Proteomes" id="UP000035760">
    <property type="component" value="Unassembled WGS sequence"/>
</dbReference>
<reference evidence="2" key="1">
    <citation type="submission" date="2013-07" db="EMBL/GenBank/DDBJ databases">
        <authorList>
            <person name="McIlroy S."/>
        </authorList>
    </citation>
    <scope>NUCLEOTIDE SEQUENCE [LARGE SCALE GENOMIC DNA]</scope>
    <source>
        <strain evidence="2">Run_A_D11</strain>
    </source>
</reference>
<keyword evidence="2" id="KW-0347">Helicase</keyword>